<evidence type="ECO:0000313" key="3">
    <source>
        <dbReference type="Proteomes" id="UP001163821"/>
    </source>
</evidence>
<organism evidence="2 3">
    <name type="scientific">Gaoshiqia sediminis</name>
    <dbReference type="NCBI Taxonomy" id="2986998"/>
    <lineage>
        <taxon>Bacteria</taxon>
        <taxon>Pseudomonadati</taxon>
        <taxon>Bacteroidota</taxon>
        <taxon>Bacteroidia</taxon>
        <taxon>Marinilabiliales</taxon>
        <taxon>Prolixibacteraceae</taxon>
        <taxon>Gaoshiqia</taxon>
    </lineage>
</organism>
<proteinExistence type="predicted"/>
<dbReference type="PANTHER" id="PTHR24104:SF25">
    <property type="entry name" value="PROTEIN LIN-41"/>
    <property type="match status" value="1"/>
</dbReference>
<dbReference type="Gene3D" id="2.120.10.30">
    <property type="entry name" value="TolB, C-terminal domain"/>
    <property type="match status" value="2"/>
</dbReference>
<dbReference type="RefSeq" id="WP_282590794.1">
    <property type="nucleotide sequence ID" value="NZ_JAPAAF010000005.1"/>
</dbReference>
<protein>
    <recommendedName>
        <fullName evidence="4">NHL repeat containing protein</fullName>
    </recommendedName>
</protein>
<feature type="transmembrane region" description="Helical" evidence="1">
    <location>
        <begin position="6"/>
        <end position="27"/>
    </location>
</feature>
<reference evidence="2" key="1">
    <citation type="submission" date="2022-10" db="EMBL/GenBank/DDBJ databases">
        <title>Gaoshiqiia sediminis gen. nov., sp. nov., isolated from coastal sediment.</title>
        <authorList>
            <person name="Yu W.X."/>
            <person name="Mu D.S."/>
            <person name="Du J.Z."/>
            <person name="Liang Y.Q."/>
        </authorList>
    </citation>
    <scope>NUCLEOTIDE SEQUENCE</scope>
    <source>
        <strain evidence="2">A06</strain>
    </source>
</reference>
<keyword evidence="1" id="KW-1133">Transmembrane helix</keyword>
<dbReference type="SUPFAM" id="SSF101898">
    <property type="entry name" value="NHL repeat"/>
    <property type="match status" value="1"/>
</dbReference>
<keyword evidence="3" id="KW-1185">Reference proteome</keyword>
<evidence type="ECO:0000256" key="1">
    <source>
        <dbReference type="SAM" id="Phobius"/>
    </source>
</evidence>
<keyword evidence="1" id="KW-0812">Transmembrane</keyword>
<evidence type="ECO:0008006" key="4">
    <source>
        <dbReference type="Google" id="ProtNLM"/>
    </source>
</evidence>
<dbReference type="AlphaFoldDB" id="A0AA41Y788"/>
<dbReference type="InterPro" id="IPR050952">
    <property type="entry name" value="TRIM-NHL_E3_ligases"/>
</dbReference>
<name>A0AA41Y788_9BACT</name>
<dbReference type="PANTHER" id="PTHR24104">
    <property type="entry name" value="E3 UBIQUITIN-PROTEIN LIGASE NHLRC1-RELATED"/>
    <property type="match status" value="1"/>
</dbReference>
<dbReference type="EMBL" id="JAPAAF010000005">
    <property type="protein sequence ID" value="MCW0482188.1"/>
    <property type="molecule type" value="Genomic_DNA"/>
</dbReference>
<keyword evidence="1" id="KW-0472">Membrane</keyword>
<gene>
    <name evidence="2" type="ORF">N2K84_05560</name>
</gene>
<dbReference type="Proteomes" id="UP001163821">
    <property type="component" value="Unassembled WGS sequence"/>
</dbReference>
<dbReference type="InterPro" id="IPR011042">
    <property type="entry name" value="6-blade_b-propeller_TolB-like"/>
</dbReference>
<evidence type="ECO:0000313" key="2">
    <source>
        <dbReference type="EMBL" id="MCW0482188.1"/>
    </source>
</evidence>
<dbReference type="GO" id="GO:0008270">
    <property type="term" value="F:zinc ion binding"/>
    <property type="evidence" value="ECO:0007669"/>
    <property type="project" value="UniProtKB-KW"/>
</dbReference>
<accession>A0AA41Y788</accession>
<comment type="caution">
    <text evidence="2">The sequence shown here is derived from an EMBL/GenBank/DDBJ whole genome shotgun (WGS) entry which is preliminary data.</text>
</comment>
<sequence length="323" mass="36223">MKNRKYINHILAVMAIFIAGIIVRDFFVNRSGKNIDNPYAYDISEFAQVDPSEVIYKEVKALRLSVSEPKGIAFADGIIYVIADSSMIQLNESGQLIKQTHLEGSPTAIAVNEKVWLAFTNRVVQLDKDGNVISRWQDYGERAVITSLAVSDQYVYVADAGNRLVYQCRFDGELVRRVGEKDEQKGVPGFVVPSPYFDIALSDEGFLWAVDPGRHSLENFNADGAMRTSWTKSSVKTEGFSGCCNPAHMTILADNLFVTSEKGIVRVKIYDQHGEYVGVVASPDQFDEDSYAPDVCVDENNRVILLDFNRKQVRIFEPLNNEQ</sequence>